<organism evidence="1 2">
    <name type="scientific">Lagenidium giganteum</name>
    <dbReference type="NCBI Taxonomy" id="4803"/>
    <lineage>
        <taxon>Eukaryota</taxon>
        <taxon>Sar</taxon>
        <taxon>Stramenopiles</taxon>
        <taxon>Oomycota</taxon>
        <taxon>Peronosporomycetes</taxon>
        <taxon>Pythiales</taxon>
        <taxon>Pythiaceae</taxon>
    </lineage>
</organism>
<protein>
    <submittedName>
        <fullName evidence="1">Uncharacterized protein</fullName>
    </submittedName>
</protein>
<dbReference type="AlphaFoldDB" id="A0AAV2ZFC0"/>
<reference evidence="1" key="2">
    <citation type="journal article" date="2023" name="Microbiol Resour">
        <title>Decontamination and Annotation of the Draft Genome Sequence of the Oomycete Lagenidium giganteum ARSEF 373.</title>
        <authorList>
            <person name="Morgan W.R."/>
            <person name="Tartar A."/>
        </authorList>
    </citation>
    <scope>NUCLEOTIDE SEQUENCE</scope>
    <source>
        <strain evidence="1">ARSEF 373</strain>
    </source>
</reference>
<keyword evidence="2" id="KW-1185">Reference proteome</keyword>
<reference evidence="1" key="1">
    <citation type="submission" date="2022-11" db="EMBL/GenBank/DDBJ databases">
        <authorList>
            <person name="Morgan W.R."/>
            <person name="Tartar A."/>
        </authorList>
    </citation>
    <scope>NUCLEOTIDE SEQUENCE</scope>
    <source>
        <strain evidence="1">ARSEF 373</strain>
    </source>
</reference>
<evidence type="ECO:0000313" key="1">
    <source>
        <dbReference type="EMBL" id="DBA03897.1"/>
    </source>
</evidence>
<name>A0AAV2ZFC0_9STRA</name>
<gene>
    <name evidence="1" type="ORF">N0F65_004587</name>
</gene>
<dbReference type="EMBL" id="DAKRPA010000014">
    <property type="protein sequence ID" value="DBA03897.1"/>
    <property type="molecule type" value="Genomic_DNA"/>
</dbReference>
<dbReference type="Proteomes" id="UP001146120">
    <property type="component" value="Unassembled WGS sequence"/>
</dbReference>
<evidence type="ECO:0000313" key="2">
    <source>
        <dbReference type="Proteomes" id="UP001146120"/>
    </source>
</evidence>
<sequence>GGSITVGAKYKIPIGALGQVELKVVDSKGGHKILLLDDVLYAPQLTFSLLSGSAAVKQDFHFTFKRGVCMFNTNQRFSIKAMITEQANLYQFAAEPTSRHQAHVAITGEPKALELLHKRGHANMRTLQDIPRHHSVLNFEKSMPPAAKSICLFTTHFLRSHTAHHYMQSSKPHEQTTHDRSYLRSIFSAWHLWMQILRCLH</sequence>
<comment type="caution">
    <text evidence="1">The sequence shown here is derived from an EMBL/GenBank/DDBJ whole genome shotgun (WGS) entry which is preliminary data.</text>
</comment>
<accession>A0AAV2ZFC0</accession>
<proteinExistence type="predicted"/>
<feature type="non-terminal residue" evidence="1">
    <location>
        <position position="1"/>
    </location>
</feature>